<accession>A0AAV7GET1</accession>
<proteinExistence type="predicted"/>
<evidence type="ECO:0000313" key="3">
    <source>
        <dbReference type="Proteomes" id="UP000775213"/>
    </source>
</evidence>
<dbReference type="EMBL" id="JAGFBR010000015">
    <property type="protein sequence ID" value="KAH0454223.1"/>
    <property type="molecule type" value="Genomic_DNA"/>
</dbReference>
<feature type="region of interest" description="Disordered" evidence="1">
    <location>
        <begin position="1"/>
        <end position="35"/>
    </location>
</feature>
<protein>
    <submittedName>
        <fullName evidence="2">Uncharacterized protein</fullName>
    </submittedName>
</protein>
<feature type="compositionally biased region" description="Polar residues" evidence="1">
    <location>
        <begin position="1"/>
        <end position="19"/>
    </location>
</feature>
<keyword evidence="3" id="KW-1185">Reference proteome</keyword>
<dbReference type="AlphaFoldDB" id="A0AAV7GET1"/>
<feature type="region of interest" description="Disordered" evidence="1">
    <location>
        <begin position="58"/>
        <end position="111"/>
    </location>
</feature>
<gene>
    <name evidence="2" type="ORF">IEQ34_016147</name>
</gene>
<feature type="compositionally biased region" description="Basic and acidic residues" evidence="1">
    <location>
        <begin position="25"/>
        <end position="35"/>
    </location>
</feature>
<evidence type="ECO:0000313" key="2">
    <source>
        <dbReference type="EMBL" id="KAH0454223.1"/>
    </source>
</evidence>
<name>A0AAV7GET1_DENCH</name>
<evidence type="ECO:0000256" key="1">
    <source>
        <dbReference type="SAM" id="MobiDB-lite"/>
    </source>
</evidence>
<feature type="compositionally biased region" description="Basic and acidic residues" evidence="1">
    <location>
        <begin position="83"/>
        <end position="111"/>
    </location>
</feature>
<dbReference type="Proteomes" id="UP000775213">
    <property type="component" value="Unassembled WGS sequence"/>
</dbReference>
<comment type="caution">
    <text evidence="2">The sequence shown here is derived from an EMBL/GenBank/DDBJ whole genome shotgun (WGS) entry which is preliminary data.</text>
</comment>
<reference evidence="2 3" key="1">
    <citation type="journal article" date="2021" name="Hortic Res">
        <title>Chromosome-scale assembly of the Dendrobium chrysotoxum genome enhances the understanding of orchid evolution.</title>
        <authorList>
            <person name="Zhang Y."/>
            <person name="Zhang G.Q."/>
            <person name="Zhang D."/>
            <person name="Liu X.D."/>
            <person name="Xu X.Y."/>
            <person name="Sun W.H."/>
            <person name="Yu X."/>
            <person name="Zhu X."/>
            <person name="Wang Z.W."/>
            <person name="Zhao X."/>
            <person name="Zhong W.Y."/>
            <person name="Chen H."/>
            <person name="Yin W.L."/>
            <person name="Huang T."/>
            <person name="Niu S.C."/>
            <person name="Liu Z.J."/>
        </authorList>
    </citation>
    <scope>NUCLEOTIDE SEQUENCE [LARGE SCALE GENOMIC DNA]</scope>
    <source>
        <strain evidence="2">Lindl</strain>
    </source>
</reference>
<sequence>MDQPGSYGSEQADVSQSSAPFGVGHGREFSKGRCGHHEKVEGKFAILEEMMRKMLEFQTKTTSSEARKVATGQESGKNPNPMRRREDQDVKILERDERMPPLEPIPREESG</sequence>
<organism evidence="2 3">
    <name type="scientific">Dendrobium chrysotoxum</name>
    <name type="common">Orchid</name>
    <dbReference type="NCBI Taxonomy" id="161865"/>
    <lineage>
        <taxon>Eukaryota</taxon>
        <taxon>Viridiplantae</taxon>
        <taxon>Streptophyta</taxon>
        <taxon>Embryophyta</taxon>
        <taxon>Tracheophyta</taxon>
        <taxon>Spermatophyta</taxon>
        <taxon>Magnoliopsida</taxon>
        <taxon>Liliopsida</taxon>
        <taxon>Asparagales</taxon>
        <taxon>Orchidaceae</taxon>
        <taxon>Epidendroideae</taxon>
        <taxon>Malaxideae</taxon>
        <taxon>Dendrobiinae</taxon>
        <taxon>Dendrobium</taxon>
    </lineage>
</organism>